<dbReference type="AlphaFoldDB" id="A0A0M3HS38"/>
<keyword evidence="1" id="KW-1185">Reference proteome</keyword>
<proteinExistence type="predicted"/>
<dbReference type="WBParaSite" id="ALUE_0000522801-mRNA-1">
    <property type="protein sequence ID" value="ALUE_0000522801-mRNA-1"/>
    <property type="gene ID" value="ALUE_0000522801"/>
</dbReference>
<sequence length="116" mass="12470">MFATLDGAHIDVAVCCSWGALFSGDEPLSQAAAFTTAGQLRMRIVSDRCVVVVAASGPELCPHCALFCWHVSLRTGQSSIFMGLLTSASAKDVFGKARQEDADLREVPRKRTLKPD</sequence>
<accession>A0A0M3HS38</accession>
<protein>
    <submittedName>
        <fullName evidence="2">Dynein light chain</fullName>
    </submittedName>
</protein>
<name>A0A0M3HS38_ASCLU</name>
<reference evidence="2" key="1">
    <citation type="submission" date="2017-02" db="UniProtKB">
        <authorList>
            <consortium name="WormBaseParasite"/>
        </authorList>
    </citation>
    <scope>IDENTIFICATION</scope>
</reference>
<dbReference type="Proteomes" id="UP000036681">
    <property type="component" value="Unplaced"/>
</dbReference>
<evidence type="ECO:0000313" key="1">
    <source>
        <dbReference type="Proteomes" id="UP000036681"/>
    </source>
</evidence>
<evidence type="ECO:0000313" key="2">
    <source>
        <dbReference type="WBParaSite" id="ALUE_0000522801-mRNA-1"/>
    </source>
</evidence>
<organism evidence="1 2">
    <name type="scientific">Ascaris lumbricoides</name>
    <name type="common">Giant roundworm</name>
    <dbReference type="NCBI Taxonomy" id="6252"/>
    <lineage>
        <taxon>Eukaryota</taxon>
        <taxon>Metazoa</taxon>
        <taxon>Ecdysozoa</taxon>
        <taxon>Nematoda</taxon>
        <taxon>Chromadorea</taxon>
        <taxon>Rhabditida</taxon>
        <taxon>Spirurina</taxon>
        <taxon>Ascaridomorpha</taxon>
        <taxon>Ascaridoidea</taxon>
        <taxon>Ascarididae</taxon>
        <taxon>Ascaris</taxon>
    </lineage>
</organism>